<comment type="caution">
    <text evidence="1">The sequence shown here is derived from an EMBL/GenBank/DDBJ whole genome shotgun (WGS) entry which is preliminary data.</text>
</comment>
<dbReference type="EMBL" id="BORU01000001">
    <property type="protein sequence ID" value="GIO52459.1"/>
    <property type="molecule type" value="Genomic_DNA"/>
</dbReference>
<accession>A0ABQ4L785</accession>
<gene>
    <name evidence="1" type="ORF">J21TS7_07770</name>
</gene>
<evidence type="ECO:0000313" key="1">
    <source>
        <dbReference type="EMBL" id="GIO52459.1"/>
    </source>
</evidence>
<reference evidence="1 2" key="1">
    <citation type="submission" date="2021-03" db="EMBL/GenBank/DDBJ databases">
        <title>Antimicrobial resistance genes in bacteria isolated from Japanese honey, and their potential for conferring macrolide and lincosamide resistance in the American foulbrood pathogen Paenibacillus larvae.</title>
        <authorList>
            <person name="Okamoto M."/>
            <person name="Kumagai M."/>
            <person name="Kanamori H."/>
            <person name="Takamatsu D."/>
        </authorList>
    </citation>
    <scope>NUCLEOTIDE SEQUENCE [LARGE SCALE GENOMIC DNA]</scope>
    <source>
        <strain evidence="1 2">J21TS7</strain>
    </source>
</reference>
<dbReference type="Proteomes" id="UP000676601">
    <property type="component" value="Unassembled WGS sequence"/>
</dbReference>
<protein>
    <submittedName>
        <fullName evidence="1">Uncharacterized protein</fullName>
    </submittedName>
</protein>
<proteinExistence type="predicted"/>
<name>A0ABQ4L785_9BACL</name>
<evidence type="ECO:0000313" key="2">
    <source>
        <dbReference type="Proteomes" id="UP000676601"/>
    </source>
</evidence>
<keyword evidence="2" id="KW-1185">Reference proteome</keyword>
<organism evidence="1 2">
    <name type="scientific">Paenibacillus cineris</name>
    <dbReference type="NCBI Taxonomy" id="237530"/>
    <lineage>
        <taxon>Bacteria</taxon>
        <taxon>Bacillati</taxon>
        <taxon>Bacillota</taxon>
        <taxon>Bacilli</taxon>
        <taxon>Bacillales</taxon>
        <taxon>Paenibacillaceae</taxon>
        <taxon>Paenibacillus</taxon>
    </lineage>
</organism>
<sequence length="70" mass="7895">MDNTAPALYNEENIFRNNLTEDGPRLAGSFSREVSIQASILMLTDFVRRKDTGEGRVQDEFHANGSVYTK</sequence>